<reference evidence="2 3" key="1">
    <citation type="journal article" date="2016" name="Mol. Biol. Evol.">
        <title>Comparative Genomics of Early-Diverging Mushroom-Forming Fungi Provides Insights into the Origins of Lignocellulose Decay Capabilities.</title>
        <authorList>
            <person name="Nagy L.G."/>
            <person name="Riley R."/>
            <person name="Tritt A."/>
            <person name="Adam C."/>
            <person name="Daum C."/>
            <person name="Floudas D."/>
            <person name="Sun H."/>
            <person name="Yadav J.S."/>
            <person name="Pangilinan J."/>
            <person name="Larsson K.H."/>
            <person name="Matsuura K."/>
            <person name="Barry K."/>
            <person name="Labutti K."/>
            <person name="Kuo R."/>
            <person name="Ohm R.A."/>
            <person name="Bhattacharya S.S."/>
            <person name="Shirouzu T."/>
            <person name="Yoshinaga Y."/>
            <person name="Martin F.M."/>
            <person name="Grigoriev I.V."/>
            <person name="Hibbett D.S."/>
        </authorList>
    </citation>
    <scope>NUCLEOTIDE SEQUENCE [LARGE SCALE GENOMIC DNA]</scope>
    <source>
        <strain evidence="2 3">HHB10207 ss-3</strain>
    </source>
</reference>
<dbReference type="Proteomes" id="UP000076798">
    <property type="component" value="Unassembled WGS sequence"/>
</dbReference>
<evidence type="ECO:0000313" key="3">
    <source>
        <dbReference type="Proteomes" id="UP000076798"/>
    </source>
</evidence>
<sequence length="84" mass="9619">MILLSSSYCWELFFITNLLSELNWLLYSKSRQQIPRRPEHISLSQTHDPHCRRSPPYASTVRPPPPASLQKKTTSGSFLPGPPK</sequence>
<feature type="region of interest" description="Disordered" evidence="1">
    <location>
        <begin position="37"/>
        <end position="84"/>
    </location>
</feature>
<evidence type="ECO:0000256" key="1">
    <source>
        <dbReference type="SAM" id="MobiDB-lite"/>
    </source>
</evidence>
<dbReference type="AlphaFoldDB" id="A0A165ZVF7"/>
<dbReference type="EMBL" id="KV428170">
    <property type="protein sequence ID" value="KZT34680.1"/>
    <property type="molecule type" value="Genomic_DNA"/>
</dbReference>
<accession>A0A165ZVF7</accession>
<name>A0A165ZVF7_9AGAM</name>
<protein>
    <submittedName>
        <fullName evidence="2">Uncharacterized protein</fullName>
    </submittedName>
</protein>
<gene>
    <name evidence="2" type="ORF">SISSUDRAFT_254580</name>
</gene>
<evidence type="ECO:0000313" key="2">
    <source>
        <dbReference type="EMBL" id="KZT34680.1"/>
    </source>
</evidence>
<keyword evidence="3" id="KW-1185">Reference proteome</keyword>
<organism evidence="2 3">
    <name type="scientific">Sistotremastrum suecicum HHB10207 ss-3</name>
    <dbReference type="NCBI Taxonomy" id="1314776"/>
    <lineage>
        <taxon>Eukaryota</taxon>
        <taxon>Fungi</taxon>
        <taxon>Dikarya</taxon>
        <taxon>Basidiomycota</taxon>
        <taxon>Agaricomycotina</taxon>
        <taxon>Agaricomycetes</taxon>
        <taxon>Sistotremastrales</taxon>
        <taxon>Sistotremastraceae</taxon>
        <taxon>Sistotremastrum</taxon>
    </lineage>
</organism>
<proteinExistence type="predicted"/>